<comment type="caution">
    <text evidence="7">The sequence shown here is derived from an EMBL/GenBank/DDBJ whole genome shotgun (WGS) entry which is preliminary data.</text>
</comment>
<dbReference type="GO" id="GO:0022857">
    <property type="term" value="F:transmembrane transporter activity"/>
    <property type="evidence" value="ECO:0007669"/>
    <property type="project" value="InterPro"/>
</dbReference>
<accession>A0A916RYX4</accession>
<sequence length="320" mass="34356">MMDTVIIDGLSFALPLFIIAIGGIYSEKSGITNLALEGFQGFGAFVGALSAVLIAHTSGIGVEHLFYVALLFSMIGGMMFSIIHAVLCIKFKADQVISGVVINILALALTTFLTAQINVLVFGQASDRFQLGVSDRFTIEFLANIPVIGAAFTNIYPFEIIIVIIACFAWYLLYKSKFGMRLRAAGENPHSVDAAGVDVSKVRFSAVLISGLLSGLGGMCFAYSISANFSSSIYMGYGFLAIAALIFGNWKILPTLVACLIFGFAKSGGSAIAMVMELPSSFTDLFMTLPYVLTLLLLIFFSKSNRAPRALGEIYDKGKR</sequence>
<dbReference type="CDD" id="cd06580">
    <property type="entry name" value="TM_PBP1_transp_TpRbsC_like"/>
    <property type="match status" value="1"/>
</dbReference>
<reference evidence="7" key="2">
    <citation type="submission" date="2020-09" db="EMBL/GenBank/DDBJ databases">
        <authorList>
            <person name="Sun Q."/>
            <person name="Zhou Y."/>
        </authorList>
    </citation>
    <scope>NUCLEOTIDE SEQUENCE</scope>
    <source>
        <strain evidence="7">CGMCC 1.12408</strain>
    </source>
</reference>
<dbReference type="Pfam" id="PF02653">
    <property type="entry name" value="BPD_transp_2"/>
    <property type="match status" value="1"/>
</dbReference>
<dbReference type="EMBL" id="BMEY01000008">
    <property type="protein sequence ID" value="GGA76090.1"/>
    <property type="molecule type" value="Genomic_DNA"/>
</dbReference>
<dbReference type="PANTHER" id="PTHR43370:SF1">
    <property type="entry name" value="GUANOSINE ABC TRANSPORTER PERMEASE PROTEIN NUPQ"/>
    <property type="match status" value="1"/>
</dbReference>
<dbReference type="AlphaFoldDB" id="A0A916RYX4"/>
<feature type="transmembrane region" description="Helical" evidence="6">
    <location>
        <begin position="145"/>
        <end position="173"/>
    </location>
</feature>
<protein>
    <submittedName>
        <fullName evidence="7">ABC transporter permease</fullName>
    </submittedName>
</protein>
<dbReference type="Proteomes" id="UP000613512">
    <property type="component" value="Unassembled WGS sequence"/>
</dbReference>
<proteinExistence type="predicted"/>
<feature type="transmembrane region" description="Helical" evidence="6">
    <location>
        <begin position="204"/>
        <end position="225"/>
    </location>
</feature>
<evidence type="ECO:0000313" key="8">
    <source>
        <dbReference type="Proteomes" id="UP000613512"/>
    </source>
</evidence>
<comment type="subcellular location">
    <subcellularLocation>
        <location evidence="1">Cell membrane</location>
        <topology evidence="1">Multi-pass membrane protein</topology>
    </subcellularLocation>
</comment>
<feature type="transmembrane region" description="Helical" evidence="6">
    <location>
        <begin position="65"/>
        <end position="88"/>
    </location>
</feature>
<keyword evidence="2" id="KW-1003">Cell membrane</keyword>
<evidence type="ECO:0000313" key="7">
    <source>
        <dbReference type="EMBL" id="GGA76090.1"/>
    </source>
</evidence>
<evidence type="ECO:0000256" key="4">
    <source>
        <dbReference type="ARBA" id="ARBA00022989"/>
    </source>
</evidence>
<evidence type="ECO:0000256" key="3">
    <source>
        <dbReference type="ARBA" id="ARBA00022692"/>
    </source>
</evidence>
<keyword evidence="4 6" id="KW-1133">Transmembrane helix</keyword>
<feature type="transmembrane region" description="Helical" evidence="6">
    <location>
        <begin position="38"/>
        <end position="59"/>
    </location>
</feature>
<feature type="transmembrane region" description="Helical" evidence="6">
    <location>
        <begin position="282"/>
        <end position="301"/>
    </location>
</feature>
<feature type="transmembrane region" description="Helical" evidence="6">
    <location>
        <begin position="6"/>
        <end position="26"/>
    </location>
</feature>
<dbReference type="PANTHER" id="PTHR43370">
    <property type="entry name" value="SUGAR ABC TRANSPORTER INTEGRAL MEMBRANE PROTEIN-RELATED"/>
    <property type="match status" value="1"/>
</dbReference>
<feature type="transmembrane region" description="Helical" evidence="6">
    <location>
        <begin position="231"/>
        <end position="248"/>
    </location>
</feature>
<evidence type="ECO:0000256" key="5">
    <source>
        <dbReference type="ARBA" id="ARBA00023136"/>
    </source>
</evidence>
<evidence type="ECO:0000256" key="6">
    <source>
        <dbReference type="SAM" id="Phobius"/>
    </source>
</evidence>
<keyword evidence="8" id="KW-1185">Reference proteome</keyword>
<name>A0A916RYX4_9BACI</name>
<organism evidence="7 8">
    <name type="scientific">Ornithinibacillus halotolerans</name>
    <dbReference type="NCBI Taxonomy" id="1274357"/>
    <lineage>
        <taxon>Bacteria</taxon>
        <taxon>Bacillati</taxon>
        <taxon>Bacillota</taxon>
        <taxon>Bacilli</taxon>
        <taxon>Bacillales</taxon>
        <taxon>Bacillaceae</taxon>
        <taxon>Ornithinibacillus</taxon>
    </lineage>
</organism>
<dbReference type="GO" id="GO:0005886">
    <property type="term" value="C:plasma membrane"/>
    <property type="evidence" value="ECO:0007669"/>
    <property type="project" value="UniProtKB-SubCell"/>
</dbReference>
<feature type="transmembrane region" description="Helical" evidence="6">
    <location>
        <begin position="255"/>
        <end position="276"/>
    </location>
</feature>
<evidence type="ECO:0000256" key="2">
    <source>
        <dbReference type="ARBA" id="ARBA00022475"/>
    </source>
</evidence>
<feature type="transmembrane region" description="Helical" evidence="6">
    <location>
        <begin position="100"/>
        <end position="125"/>
    </location>
</feature>
<dbReference type="InterPro" id="IPR001851">
    <property type="entry name" value="ABC_transp_permease"/>
</dbReference>
<evidence type="ECO:0000256" key="1">
    <source>
        <dbReference type="ARBA" id="ARBA00004651"/>
    </source>
</evidence>
<keyword evidence="5 6" id="KW-0472">Membrane</keyword>
<reference evidence="7" key="1">
    <citation type="journal article" date="2014" name="Int. J. Syst. Evol. Microbiol.">
        <title>Complete genome sequence of Corynebacterium casei LMG S-19264T (=DSM 44701T), isolated from a smear-ripened cheese.</title>
        <authorList>
            <consortium name="US DOE Joint Genome Institute (JGI-PGF)"/>
            <person name="Walter F."/>
            <person name="Albersmeier A."/>
            <person name="Kalinowski J."/>
            <person name="Ruckert C."/>
        </authorList>
    </citation>
    <scope>NUCLEOTIDE SEQUENCE</scope>
    <source>
        <strain evidence="7">CGMCC 1.12408</strain>
    </source>
</reference>
<keyword evidence="3 6" id="KW-0812">Transmembrane</keyword>
<gene>
    <name evidence="7" type="ORF">GCM10008025_19670</name>
</gene>